<accession>A0A6J1QIT8</accession>
<feature type="binding site" evidence="10">
    <location>
        <position position="174"/>
    </location>
    <ligand>
        <name>Ca(2+)</name>
        <dbReference type="ChEBI" id="CHEBI:29108"/>
        <label>3</label>
    </ligand>
</feature>
<feature type="binding site" evidence="10">
    <location>
        <position position="198"/>
    </location>
    <ligand>
        <name>Ca(2+)</name>
        <dbReference type="ChEBI" id="CHEBI:29108"/>
        <label>3</label>
    </ligand>
</feature>
<feature type="binding site" evidence="10">
    <location>
        <position position="181"/>
    </location>
    <ligand>
        <name>Zn(2+)</name>
        <dbReference type="ChEBI" id="CHEBI:29105"/>
        <label>1</label>
    </ligand>
</feature>
<dbReference type="InterPro" id="IPR021190">
    <property type="entry name" value="Pept_M10A"/>
</dbReference>
<feature type="binding site" evidence="10">
    <location>
        <position position="241"/>
    </location>
    <ligand>
        <name>Zn(2+)</name>
        <dbReference type="ChEBI" id="CHEBI:29105"/>
        <label>2</label>
        <note>catalytic</note>
    </ligand>
</feature>
<dbReference type="PANTHER" id="PTHR10201:SF291">
    <property type="entry name" value="MATRIX METALLOPROTEINASE 1, ISOFORM C-RELATED"/>
    <property type="match status" value="1"/>
</dbReference>
<reference evidence="14" key="1">
    <citation type="submission" date="2025-08" db="UniProtKB">
        <authorList>
            <consortium name="RefSeq"/>
        </authorList>
    </citation>
    <scope>IDENTIFICATION</scope>
    <source>
        <tissue evidence="14">Whole body</tissue>
    </source>
</reference>
<feature type="binding site" evidence="10">
    <location>
        <position position="147"/>
    </location>
    <ligand>
        <name>Ca(2+)</name>
        <dbReference type="ChEBI" id="CHEBI:29108"/>
        <label>2</label>
    </ligand>
</feature>
<dbReference type="SMART" id="SM00120">
    <property type="entry name" value="HX"/>
    <property type="match status" value="2"/>
</dbReference>
<keyword evidence="13" id="KW-1185">Reference proteome</keyword>
<dbReference type="PIRSF" id="PIRSF001191">
    <property type="entry name" value="Peptidase_M10A_matrix"/>
    <property type="match status" value="1"/>
</dbReference>
<evidence type="ECO:0000256" key="5">
    <source>
        <dbReference type="ARBA" id="ARBA00022801"/>
    </source>
</evidence>
<feature type="chain" id="PRO_5026677147" evidence="11">
    <location>
        <begin position="20"/>
        <end position="529"/>
    </location>
</feature>
<evidence type="ECO:0000256" key="2">
    <source>
        <dbReference type="ARBA" id="ARBA00022670"/>
    </source>
</evidence>
<dbReference type="Pfam" id="PF01471">
    <property type="entry name" value="PG_binding_1"/>
    <property type="match status" value="1"/>
</dbReference>
<comment type="cofactor">
    <cofactor evidence="10">
        <name>Zn(2+)</name>
        <dbReference type="ChEBI" id="CHEBI:29105"/>
    </cofactor>
    <text evidence="10">Binds 2 Zn(2+) ions per subunit.</text>
</comment>
<dbReference type="OrthoDB" id="7554713at2759"/>
<dbReference type="InterPro" id="IPR024079">
    <property type="entry name" value="MetalloPept_cat_dom_sf"/>
</dbReference>
<feature type="binding site" evidence="10">
    <location>
        <position position="196"/>
    </location>
    <ligand>
        <name>Zn(2+)</name>
        <dbReference type="ChEBI" id="CHEBI:29105"/>
        <label>1</label>
    </ligand>
</feature>
<comment type="similarity">
    <text evidence="1">Belongs to the peptidase M10A family.</text>
</comment>
<dbReference type="Gene3D" id="3.40.390.10">
    <property type="entry name" value="Collagenase (Catalytic Domain)"/>
    <property type="match status" value="1"/>
</dbReference>
<evidence type="ECO:0000256" key="11">
    <source>
        <dbReference type="SAM" id="SignalP"/>
    </source>
</evidence>
<evidence type="ECO:0000259" key="12">
    <source>
        <dbReference type="SMART" id="SM00235"/>
    </source>
</evidence>
<feature type="active site" evidence="8">
    <location>
        <position position="224"/>
    </location>
</feature>
<evidence type="ECO:0000256" key="7">
    <source>
        <dbReference type="ARBA" id="ARBA00023049"/>
    </source>
</evidence>
<keyword evidence="5" id="KW-0378">Hydrolase</keyword>
<evidence type="ECO:0000256" key="9">
    <source>
        <dbReference type="PIRSR" id="PIRSR001191-2"/>
    </source>
</evidence>
<feature type="binding site" evidence="9">
    <location>
        <position position="227"/>
    </location>
    <ligand>
        <name>Zn(2+)</name>
        <dbReference type="ChEBI" id="CHEBI:29105"/>
        <label>2</label>
        <note>catalytic</note>
    </ligand>
</feature>
<feature type="domain" description="Peptidase metallopeptidase" evidence="12">
    <location>
        <begin position="100"/>
        <end position="268"/>
    </location>
</feature>
<feature type="binding site" evidence="10">
    <location>
        <position position="157"/>
    </location>
    <ligand>
        <name>Zn(2+)</name>
        <dbReference type="ChEBI" id="CHEBI:29105"/>
        <label>1</label>
    </ligand>
</feature>
<feature type="binding site" description="in inhibited form" evidence="10">
    <location>
        <position position="87"/>
    </location>
    <ligand>
        <name>Zn(2+)</name>
        <dbReference type="ChEBI" id="CHEBI:29105"/>
        <label>2</label>
        <note>catalytic</note>
    </ligand>
</feature>
<feature type="binding site" evidence="9">
    <location>
        <position position="223"/>
    </location>
    <ligand>
        <name>Zn(2+)</name>
        <dbReference type="ChEBI" id="CHEBI:29105"/>
        <label>2</label>
        <note>catalytic</note>
    </ligand>
</feature>
<sequence>MSLARVITCAIIIVVAVNCKSSENEIAISYLQKYGYLDNSGAQRFSSSYNTTQELHRAVSLFQEFYRLPGDGELNEETLNRMGKPRCGVEDILERTFAPLSDKWPRKHLKWNFHLANDIILKTTRAAFDLWAANSSLTFERDSLNPDILISFRDGRHAMLYSRRNEPCSSAFRGPNGDVAHAFFPTGDPNFVSEVHVDKAKTWHIQLTKNPPGTYNLLQTLTHEIGHALGLPHTFREDSMMFAFVPEKTFPVQLTLEDVLSIQHLYGAKENAKVPKVITTTTPTTTTTTTTIATTTTKDVEMDLCTLRIVDTVLITNGRLYISHERYVWSIDIDGKTYKKPLLLTDYMKFLPKNFTRLTAAYQTPSGNIMLFAGNMSYMITYPRLTLVSTWPRSYTDLGIPDTARKVNAVLNTNEGRSFVIYDDNVVGEIDDCSMNIVKYYHIDMIFLGIPHSVSSAFRYIDGNLYFISKNRFYKFNEFTKTVTASGKFDLGIFGITCPRQGLMMQLRDLLSRFVRIDARETSNREKEE</sequence>
<dbReference type="InterPro" id="IPR018487">
    <property type="entry name" value="Hemopexin-like_repeat"/>
</dbReference>
<dbReference type="AlphaFoldDB" id="A0A6J1QIT8"/>
<keyword evidence="6 9" id="KW-0862">Zinc</keyword>
<feature type="binding site" evidence="10">
    <location>
        <position position="190"/>
    </location>
    <ligand>
        <name>Ca(2+)</name>
        <dbReference type="ChEBI" id="CHEBI:29108"/>
        <label>2</label>
    </ligand>
</feature>
<dbReference type="InterPro" id="IPR006026">
    <property type="entry name" value="Peptidase_Metallo"/>
</dbReference>
<dbReference type="PANTHER" id="PTHR10201">
    <property type="entry name" value="MATRIX METALLOPROTEINASE"/>
    <property type="match status" value="1"/>
</dbReference>
<dbReference type="Proteomes" id="UP000504618">
    <property type="component" value="Unplaced"/>
</dbReference>
<keyword evidence="7" id="KW-0482">Metalloprotease</keyword>
<evidence type="ECO:0000256" key="6">
    <source>
        <dbReference type="ARBA" id="ARBA00022833"/>
    </source>
</evidence>
<dbReference type="InterPro" id="IPR036375">
    <property type="entry name" value="Hemopexin-like_dom_sf"/>
</dbReference>
<keyword evidence="10" id="KW-0106">Calcium</keyword>
<dbReference type="Pfam" id="PF00413">
    <property type="entry name" value="Peptidase_M10"/>
    <property type="match status" value="1"/>
</dbReference>
<dbReference type="GO" id="GO:0008270">
    <property type="term" value="F:zinc ion binding"/>
    <property type="evidence" value="ECO:0007669"/>
    <property type="project" value="InterPro"/>
</dbReference>
<feature type="binding site" evidence="10">
    <location>
        <position position="311"/>
    </location>
    <ligand>
        <name>Ca(2+)</name>
        <dbReference type="ChEBI" id="CHEBI:29108"/>
        <label>4</label>
    </ligand>
</feature>
<proteinExistence type="inferred from homology"/>
<dbReference type="GeneID" id="112461322"/>
<dbReference type="GO" id="GO:0030574">
    <property type="term" value="P:collagen catabolic process"/>
    <property type="evidence" value="ECO:0007669"/>
    <property type="project" value="TreeGrafter"/>
</dbReference>
<dbReference type="InterPro" id="IPR001818">
    <property type="entry name" value="Pept_M10_metallopeptidase"/>
</dbReference>
<dbReference type="GO" id="GO:0006508">
    <property type="term" value="P:proteolysis"/>
    <property type="evidence" value="ECO:0007669"/>
    <property type="project" value="UniProtKB-KW"/>
</dbReference>
<dbReference type="GO" id="GO:0031012">
    <property type="term" value="C:extracellular matrix"/>
    <property type="evidence" value="ECO:0007669"/>
    <property type="project" value="InterPro"/>
</dbReference>
<evidence type="ECO:0000313" key="13">
    <source>
        <dbReference type="Proteomes" id="UP000504618"/>
    </source>
</evidence>
<protein>
    <submittedName>
        <fullName evidence="14">Matrix metalloproteinase-2-like</fullName>
    </submittedName>
</protein>
<name>A0A6J1QIT8_9HYME</name>
<evidence type="ECO:0000256" key="4">
    <source>
        <dbReference type="ARBA" id="ARBA00022729"/>
    </source>
</evidence>
<dbReference type="InterPro" id="IPR036365">
    <property type="entry name" value="PGBD-like_sf"/>
</dbReference>
<dbReference type="RefSeq" id="XP_024882292.1">
    <property type="nucleotide sequence ID" value="XM_025026524.1"/>
</dbReference>
<dbReference type="GO" id="GO:0005615">
    <property type="term" value="C:extracellular space"/>
    <property type="evidence" value="ECO:0007669"/>
    <property type="project" value="TreeGrafter"/>
</dbReference>
<comment type="cofactor">
    <cofactor evidence="10">
        <name>Ca(2+)</name>
        <dbReference type="ChEBI" id="CHEBI:29108"/>
    </cofactor>
    <text evidence="10">Can bind about 5 Ca(2+) ions per subunit.</text>
</comment>
<keyword evidence="4 11" id="KW-0732">Signal</keyword>
<dbReference type="SUPFAM" id="SSF50923">
    <property type="entry name" value="Hemopexin-like domain"/>
    <property type="match status" value="1"/>
</dbReference>
<dbReference type="SUPFAM" id="SSF47090">
    <property type="entry name" value="PGBD-like"/>
    <property type="match status" value="1"/>
</dbReference>
<keyword evidence="3 9" id="KW-0479">Metal-binding</keyword>
<gene>
    <name evidence="14" type="primary">LOC112461322</name>
</gene>
<evidence type="ECO:0000256" key="8">
    <source>
        <dbReference type="PIRSR" id="PIRSR001191-1"/>
    </source>
</evidence>
<evidence type="ECO:0000313" key="14">
    <source>
        <dbReference type="RefSeq" id="XP_024882292.1"/>
    </source>
</evidence>
<evidence type="ECO:0000256" key="1">
    <source>
        <dbReference type="ARBA" id="ARBA00010370"/>
    </source>
</evidence>
<feature type="binding site" evidence="9">
    <location>
        <position position="233"/>
    </location>
    <ligand>
        <name>Zn(2+)</name>
        <dbReference type="ChEBI" id="CHEBI:29105"/>
        <label>2</label>
        <note>catalytic</note>
    </ligand>
</feature>
<dbReference type="InterPro" id="IPR002477">
    <property type="entry name" value="Peptidoglycan-bd-like"/>
</dbReference>
<evidence type="ECO:0000256" key="3">
    <source>
        <dbReference type="ARBA" id="ARBA00022723"/>
    </source>
</evidence>
<dbReference type="GO" id="GO:0004222">
    <property type="term" value="F:metalloendopeptidase activity"/>
    <property type="evidence" value="ECO:0007669"/>
    <property type="project" value="InterPro"/>
</dbReference>
<dbReference type="PRINTS" id="PR00138">
    <property type="entry name" value="MATRIXIN"/>
</dbReference>
<dbReference type="Gene3D" id="2.110.10.10">
    <property type="entry name" value="Hemopexin-like domain"/>
    <property type="match status" value="1"/>
</dbReference>
<organism evidence="13 14">
    <name type="scientific">Temnothorax curvispinosus</name>
    <dbReference type="NCBI Taxonomy" id="300111"/>
    <lineage>
        <taxon>Eukaryota</taxon>
        <taxon>Metazoa</taxon>
        <taxon>Ecdysozoa</taxon>
        <taxon>Arthropoda</taxon>
        <taxon>Hexapoda</taxon>
        <taxon>Insecta</taxon>
        <taxon>Pterygota</taxon>
        <taxon>Neoptera</taxon>
        <taxon>Endopterygota</taxon>
        <taxon>Hymenoptera</taxon>
        <taxon>Apocrita</taxon>
        <taxon>Aculeata</taxon>
        <taxon>Formicoidea</taxon>
        <taxon>Formicidae</taxon>
        <taxon>Myrmicinae</taxon>
        <taxon>Temnothorax</taxon>
    </lineage>
</organism>
<keyword evidence="2" id="KW-0645">Protease</keyword>
<evidence type="ECO:0000256" key="10">
    <source>
        <dbReference type="PIRSR" id="PIRSR621190-2"/>
    </source>
</evidence>
<feature type="binding site" evidence="10">
    <location>
        <position position="361"/>
    </location>
    <ligand>
        <name>Ca(2+)</name>
        <dbReference type="ChEBI" id="CHEBI:29108"/>
        <label>5</label>
    </ligand>
</feature>
<dbReference type="GO" id="GO:0030198">
    <property type="term" value="P:extracellular matrix organization"/>
    <property type="evidence" value="ECO:0007669"/>
    <property type="project" value="TreeGrafter"/>
</dbReference>
<feature type="signal peptide" evidence="11">
    <location>
        <begin position="1"/>
        <end position="19"/>
    </location>
</feature>
<dbReference type="SUPFAM" id="SSF55486">
    <property type="entry name" value="Metalloproteases ('zincins'), catalytic domain"/>
    <property type="match status" value="1"/>
</dbReference>
<dbReference type="SMART" id="SM00235">
    <property type="entry name" value="ZnMc"/>
    <property type="match status" value="1"/>
</dbReference>